<dbReference type="AlphaFoldDB" id="A0A061AZ19"/>
<dbReference type="EMBL" id="MPUK01000003">
    <property type="protein sequence ID" value="ONH68289.1"/>
    <property type="molecule type" value="Genomic_DNA"/>
</dbReference>
<dbReference type="VEuPathDB" id="FungiDB:BON22_2159"/>
<dbReference type="Proteomes" id="UP000189513">
    <property type="component" value="Unassembled WGS sequence"/>
</dbReference>
<evidence type="ECO:0000313" key="3">
    <source>
        <dbReference type="Proteomes" id="UP000189513"/>
    </source>
</evidence>
<evidence type="ECO:0000313" key="2">
    <source>
        <dbReference type="EMBL" id="ONH68289.1"/>
    </source>
</evidence>
<proteinExistence type="predicted"/>
<dbReference type="STRING" id="36022.A0A061AZ19"/>
<sequence length="327" mass="37326">MDQVLANVDQEPEQVKKCSRCRVKRTYESPEHLARYSTCANCRKKRKVVKVETDIPLPGMFTDWNAFLDRLKYNVEEDLHEVRYRGYTSVEDFPRPSNEEDIIPDVYQHYARMLTKLFIHPIIDITGYKFAVRDYHKGGRKSKKITFMFICSQDKGRQRKSRSNQERSVHNKLKTEMCESRLSLTYTLVDGVVNILYNHKSHIPYGAVKHTRPTSSRADVPSHLTHDIPPQLPPLQMPIQRQLDYNLASVAQFNTQVQQLSQMVSGASTSHLHNGAGHPSGDVFSTEPYEEKAAQALAAVAASAQQQQAQNKISVENIDKELIGLSE</sequence>
<dbReference type="EMBL" id="LK052890">
    <property type="protein sequence ID" value="CDR40629.1"/>
    <property type="molecule type" value="Genomic_DNA"/>
</dbReference>
<accession>A0A061AZ19</accession>
<keyword evidence="3" id="KW-1185">Reference proteome</keyword>
<dbReference type="OMA" id="FTHRTHV"/>
<dbReference type="OrthoDB" id="3980607at2759"/>
<evidence type="ECO:0000313" key="1">
    <source>
        <dbReference type="EMBL" id="CDR40629.1"/>
    </source>
</evidence>
<reference evidence="3" key="2">
    <citation type="journal article" date="2017" name="Genome Announc.">
        <title>Genome sequences of Cyberlindnera fabianii 65, Pichia kudriavzevii 129, and Saccharomyces cerevisiae 131 isolated from fermented masau fruits in Zimbabwe.</title>
        <authorList>
            <person name="van Rijswijck I.M.H."/>
            <person name="Derks M.F.L."/>
            <person name="Abee T."/>
            <person name="de Ridder D."/>
            <person name="Smid E.J."/>
        </authorList>
    </citation>
    <scope>NUCLEOTIDE SEQUENCE [LARGE SCALE GENOMIC DNA]</scope>
    <source>
        <strain evidence="3">65</strain>
    </source>
</reference>
<protein>
    <submittedName>
        <fullName evidence="1">CYFA0S05e02608g1_1</fullName>
    </submittedName>
</protein>
<name>A0A061AZ19_CYBFA</name>
<reference evidence="2" key="3">
    <citation type="submission" date="2017-01" db="EMBL/GenBank/DDBJ databases">
        <authorList>
            <person name="Mah S.A."/>
            <person name="Swanson W.J."/>
            <person name="Moy G.W."/>
            <person name="Vacquier V.D."/>
        </authorList>
    </citation>
    <scope>NUCLEOTIDE SEQUENCE [LARGE SCALE GENOMIC DNA]</scope>
    <source>
        <strain evidence="2">65</strain>
    </source>
</reference>
<organism evidence="1">
    <name type="scientific">Cyberlindnera fabianii</name>
    <name type="common">Yeast</name>
    <name type="synonym">Hansenula fabianii</name>
    <dbReference type="NCBI Taxonomy" id="36022"/>
    <lineage>
        <taxon>Eukaryota</taxon>
        <taxon>Fungi</taxon>
        <taxon>Dikarya</taxon>
        <taxon>Ascomycota</taxon>
        <taxon>Saccharomycotina</taxon>
        <taxon>Saccharomycetes</taxon>
        <taxon>Phaffomycetales</taxon>
        <taxon>Phaffomycetaceae</taxon>
        <taxon>Cyberlindnera</taxon>
    </lineage>
</organism>
<gene>
    <name evidence="2" type="ORF">BON22_2159</name>
    <name evidence="1" type="ORF">CYFA0S_05e02608g</name>
</gene>
<reference evidence="1" key="1">
    <citation type="journal article" date="2014" name="Genome Announc.">
        <title>Genome sequence of the yeast Cyberlindnera fabianii (Hansenula fabianii).</title>
        <authorList>
            <person name="Freel K.C."/>
            <person name="Sarilar V."/>
            <person name="Neuveglise C."/>
            <person name="Devillers H."/>
            <person name="Friedrich A."/>
            <person name="Schacherer J."/>
        </authorList>
    </citation>
    <scope>NUCLEOTIDE SEQUENCE</scope>
    <source>
        <strain evidence="1">YJS4271</strain>
    </source>
</reference>